<protein>
    <submittedName>
        <fullName evidence="1">Uncharacterized protein</fullName>
    </submittedName>
</protein>
<evidence type="ECO:0000313" key="2">
    <source>
        <dbReference type="Proteomes" id="UP000289557"/>
    </source>
</evidence>
<accession>A0AB38W5S1</accession>
<name>A0AB38W5S1_MYCPM</name>
<proteinExistence type="predicted"/>
<dbReference type="Proteomes" id="UP000289557">
    <property type="component" value="Chromosome"/>
</dbReference>
<dbReference type="Gene3D" id="6.10.250.40">
    <property type="match status" value="1"/>
</dbReference>
<dbReference type="AlphaFoldDB" id="A0AB38W5S1"/>
<evidence type="ECO:0000313" key="1">
    <source>
        <dbReference type="EMBL" id="VEU56759.1"/>
    </source>
</evidence>
<sequence length="45" mass="5497">MVDRRFANIEAELRDFKVEVRETFKVVLQSLQAINERLDRLEYKK</sequence>
<organism evidence="1 2">
    <name type="scientific">Mycoplasmoides pneumoniae</name>
    <name type="common">Mycoplasma pneumoniae</name>
    <dbReference type="NCBI Taxonomy" id="2104"/>
    <lineage>
        <taxon>Bacteria</taxon>
        <taxon>Bacillati</taxon>
        <taxon>Mycoplasmatota</taxon>
        <taxon>Mycoplasmoidales</taxon>
        <taxon>Mycoplasmoidaceae</taxon>
        <taxon>Mycoplasmoides</taxon>
    </lineage>
</organism>
<dbReference type="EMBL" id="LR214945">
    <property type="protein sequence ID" value="VEU56759.1"/>
    <property type="molecule type" value="Genomic_DNA"/>
</dbReference>
<gene>
    <name evidence="1" type="ORF">NCTC10119_00011</name>
</gene>
<reference evidence="1 2" key="1">
    <citation type="submission" date="2019-01" db="EMBL/GenBank/DDBJ databases">
        <authorList>
            <consortium name="Pathogen Informatics"/>
        </authorList>
    </citation>
    <scope>NUCLEOTIDE SEQUENCE [LARGE SCALE GENOMIC DNA]</scope>
    <source>
        <strain evidence="1 2">NCTC10119</strain>
    </source>
</reference>